<evidence type="ECO:0000313" key="1">
    <source>
        <dbReference type="EMBL" id="EDM28274.1"/>
    </source>
</evidence>
<name>A6DII8_9BACT</name>
<protein>
    <submittedName>
        <fullName evidence="1">Uncharacterized protein</fullName>
    </submittedName>
</protein>
<proteinExistence type="predicted"/>
<accession>A6DII8</accession>
<reference evidence="1 2" key="1">
    <citation type="journal article" date="2010" name="J. Bacteriol.">
        <title>Genome sequence of Lentisphaera araneosa HTCC2155T, the type species of the order Lentisphaerales in the phylum Lentisphaerae.</title>
        <authorList>
            <person name="Thrash J.C."/>
            <person name="Cho J.C."/>
            <person name="Vergin K.L."/>
            <person name="Morris R.M."/>
            <person name="Giovannoni S.J."/>
        </authorList>
    </citation>
    <scope>NUCLEOTIDE SEQUENCE [LARGE SCALE GENOMIC DNA]</scope>
    <source>
        <strain evidence="1 2">HTCC2155</strain>
    </source>
</reference>
<evidence type="ECO:0000313" key="2">
    <source>
        <dbReference type="Proteomes" id="UP000004947"/>
    </source>
</evidence>
<dbReference type="RefSeq" id="WP_007277719.1">
    <property type="nucleotide sequence ID" value="NZ_ABCK01000005.1"/>
</dbReference>
<sequence length="56" mass="6669">MRHITYKELEDLASGKFLWNKFFLKKHIKRCKQCSAALAETEANIDLQKQINFLKK</sequence>
<dbReference type="EMBL" id="ABCK01000005">
    <property type="protein sequence ID" value="EDM28274.1"/>
    <property type="molecule type" value="Genomic_DNA"/>
</dbReference>
<comment type="caution">
    <text evidence="1">The sequence shown here is derived from an EMBL/GenBank/DDBJ whole genome shotgun (WGS) entry which is preliminary data.</text>
</comment>
<gene>
    <name evidence="1" type="ORF">LNTAR_10176</name>
</gene>
<dbReference type="Proteomes" id="UP000004947">
    <property type="component" value="Unassembled WGS sequence"/>
</dbReference>
<dbReference type="AlphaFoldDB" id="A6DII8"/>
<organism evidence="1 2">
    <name type="scientific">Lentisphaera araneosa HTCC2155</name>
    <dbReference type="NCBI Taxonomy" id="313628"/>
    <lineage>
        <taxon>Bacteria</taxon>
        <taxon>Pseudomonadati</taxon>
        <taxon>Lentisphaerota</taxon>
        <taxon>Lentisphaeria</taxon>
        <taxon>Lentisphaerales</taxon>
        <taxon>Lentisphaeraceae</taxon>
        <taxon>Lentisphaera</taxon>
    </lineage>
</organism>
<keyword evidence="2" id="KW-1185">Reference proteome</keyword>
<dbReference type="STRING" id="313628.LNTAR_10176"/>